<evidence type="ECO:0000313" key="3">
    <source>
        <dbReference type="Proteomes" id="UP001155546"/>
    </source>
</evidence>
<accession>A0A9X2WM90</accession>
<dbReference type="InterPro" id="IPR019617">
    <property type="entry name" value="DUF2489"/>
</dbReference>
<keyword evidence="3" id="KW-1185">Reference proteome</keyword>
<feature type="domain" description="DUF2489" evidence="1">
    <location>
        <begin position="13"/>
        <end position="146"/>
    </location>
</feature>
<dbReference type="Pfam" id="PF10675">
    <property type="entry name" value="DUF2489"/>
    <property type="match status" value="1"/>
</dbReference>
<protein>
    <submittedName>
        <fullName evidence="2">DUF2489 domain-containing protein</fullName>
    </submittedName>
</protein>
<gene>
    <name evidence="2" type="ORF">NE535_09265</name>
</gene>
<comment type="caution">
    <text evidence="2">The sequence shown here is derived from an EMBL/GenBank/DDBJ whole genome shotgun (WGS) entry which is preliminary data.</text>
</comment>
<sequence length="155" mass="17608">MSTALIIIAIIVIIALSAYATTLLLKLKRQTANNQRILEERQAVANEHRQKVLTDIRYIAAAMLEDRCELSEGVVRIGKLFDALSMTEQVTPLFPQLFAHYQLIESHPIMEARKALPKQQRMKLDFARMRSEADLGDAILEEAKKIAEFEHAPTH</sequence>
<evidence type="ECO:0000259" key="1">
    <source>
        <dbReference type="Pfam" id="PF10675"/>
    </source>
</evidence>
<dbReference type="AlphaFoldDB" id="A0A9X2WM90"/>
<dbReference type="Proteomes" id="UP001155546">
    <property type="component" value="Unassembled WGS sequence"/>
</dbReference>
<name>A0A9X2WM90_9GAMM</name>
<evidence type="ECO:0000313" key="2">
    <source>
        <dbReference type="EMBL" id="MCT7941977.1"/>
    </source>
</evidence>
<proteinExistence type="predicted"/>
<dbReference type="EMBL" id="JAMTCD010000009">
    <property type="protein sequence ID" value="MCT7941977.1"/>
    <property type="molecule type" value="Genomic_DNA"/>
</dbReference>
<dbReference type="RefSeq" id="WP_261298353.1">
    <property type="nucleotide sequence ID" value="NZ_JAMTCD010000009.1"/>
</dbReference>
<reference evidence="2" key="1">
    <citation type="journal article" date="2023" name="Int. J. Syst. Evol. Microbiol.">
        <title>&lt;i&gt;Shewanella septentrionalis&lt;/i&gt; sp. nov. and &lt;i&gt;Shewanella holmiensis&lt;/i&gt; sp. nov., isolated from Baltic Sea water and sediments.</title>
        <authorList>
            <person name="Martin-Rodriguez A.J."/>
            <person name="Thorell K."/>
            <person name="Joffre E."/>
            <person name="Jensie-Markopoulos S."/>
            <person name="Moore E.R.B."/>
            <person name="Sjoling A."/>
        </authorList>
    </citation>
    <scope>NUCLEOTIDE SEQUENCE</scope>
    <source>
        <strain evidence="2">SP1S2-7</strain>
    </source>
</reference>
<organism evidence="2 3">
    <name type="scientific">Shewanella holmiensis</name>
    <dbReference type="NCBI Taxonomy" id="2952222"/>
    <lineage>
        <taxon>Bacteria</taxon>
        <taxon>Pseudomonadati</taxon>
        <taxon>Pseudomonadota</taxon>
        <taxon>Gammaproteobacteria</taxon>
        <taxon>Alteromonadales</taxon>
        <taxon>Shewanellaceae</taxon>
        <taxon>Shewanella</taxon>
    </lineage>
</organism>